<gene>
    <name evidence="1" type="ORF">QF035_000145</name>
</gene>
<accession>A0ABU0SG78</accession>
<comment type="caution">
    <text evidence="1">The sequence shown here is derived from an EMBL/GenBank/DDBJ whole genome shotgun (WGS) entry which is preliminary data.</text>
</comment>
<reference evidence="1 2" key="1">
    <citation type="submission" date="2023-07" db="EMBL/GenBank/DDBJ databases">
        <title>Comparative genomics of wheat-associated soil bacteria to identify genetic determinants of phenazine resistance.</title>
        <authorList>
            <person name="Mouncey N."/>
        </authorList>
    </citation>
    <scope>NUCLEOTIDE SEQUENCE [LARGE SCALE GENOMIC DNA]</scope>
    <source>
        <strain evidence="1 2">V2I4</strain>
    </source>
</reference>
<evidence type="ECO:0008006" key="3">
    <source>
        <dbReference type="Google" id="ProtNLM"/>
    </source>
</evidence>
<sequence>MTFNGTIIKTGTDSYRLATTQAKAEPAVTT</sequence>
<name>A0ABU0SG78_9ACTN</name>
<keyword evidence="2" id="KW-1185">Reference proteome</keyword>
<proteinExistence type="predicted"/>
<dbReference type="Proteomes" id="UP001230328">
    <property type="component" value="Unassembled WGS sequence"/>
</dbReference>
<organism evidence="1 2">
    <name type="scientific">Streptomyces umbrinus</name>
    <dbReference type="NCBI Taxonomy" id="67370"/>
    <lineage>
        <taxon>Bacteria</taxon>
        <taxon>Bacillati</taxon>
        <taxon>Actinomycetota</taxon>
        <taxon>Actinomycetes</taxon>
        <taxon>Kitasatosporales</taxon>
        <taxon>Streptomycetaceae</taxon>
        <taxon>Streptomyces</taxon>
        <taxon>Streptomyces phaeochromogenes group</taxon>
    </lineage>
</organism>
<evidence type="ECO:0000313" key="2">
    <source>
        <dbReference type="Proteomes" id="UP001230328"/>
    </source>
</evidence>
<dbReference type="EMBL" id="JAUSZI010000002">
    <property type="protein sequence ID" value="MDQ1022563.1"/>
    <property type="molecule type" value="Genomic_DNA"/>
</dbReference>
<protein>
    <recommendedName>
        <fullName evidence="3">ATPase</fullName>
    </recommendedName>
</protein>
<evidence type="ECO:0000313" key="1">
    <source>
        <dbReference type="EMBL" id="MDQ1022563.1"/>
    </source>
</evidence>